<dbReference type="EMBL" id="JABFTP020000185">
    <property type="protein sequence ID" value="KAL3288228.1"/>
    <property type="molecule type" value="Genomic_DNA"/>
</dbReference>
<gene>
    <name evidence="1" type="ORF">HHI36_002677</name>
</gene>
<comment type="caution">
    <text evidence="1">The sequence shown here is derived from an EMBL/GenBank/DDBJ whole genome shotgun (WGS) entry which is preliminary data.</text>
</comment>
<sequence length="132" mass="15346">MSKLDETILPKLMRMEEKYNSLMEEFVLQANENRTIKSELVLVKKELFEIKNRNGVNPKNILKEVHERSVISNDVIILDLVESNTEDIRKRIKQDVDLVKELLAAADSAPEQVSEVLRLGKKGRYRKIDQLK</sequence>
<dbReference type="Proteomes" id="UP001516400">
    <property type="component" value="Unassembled WGS sequence"/>
</dbReference>
<evidence type="ECO:0000313" key="2">
    <source>
        <dbReference type="Proteomes" id="UP001516400"/>
    </source>
</evidence>
<accession>A0ABD2PB63</accession>
<evidence type="ECO:0000313" key="1">
    <source>
        <dbReference type="EMBL" id="KAL3288228.1"/>
    </source>
</evidence>
<proteinExistence type="predicted"/>
<organism evidence="1 2">
    <name type="scientific">Cryptolaemus montrouzieri</name>
    <dbReference type="NCBI Taxonomy" id="559131"/>
    <lineage>
        <taxon>Eukaryota</taxon>
        <taxon>Metazoa</taxon>
        <taxon>Ecdysozoa</taxon>
        <taxon>Arthropoda</taxon>
        <taxon>Hexapoda</taxon>
        <taxon>Insecta</taxon>
        <taxon>Pterygota</taxon>
        <taxon>Neoptera</taxon>
        <taxon>Endopterygota</taxon>
        <taxon>Coleoptera</taxon>
        <taxon>Polyphaga</taxon>
        <taxon>Cucujiformia</taxon>
        <taxon>Coccinelloidea</taxon>
        <taxon>Coccinellidae</taxon>
        <taxon>Scymninae</taxon>
        <taxon>Scymnini</taxon>
        <taxon>Cryptolaemus</taxon>
    </lineage>
</organism>
<keyword evidence="2" id="KW-1185">Reference proteome</keyword>
<dbReference type="AlphaFoldDB" id="A0ABD2PB63"/>
<name>A0ABD2PB63_9CUCU</name>
<reference evidence="1 2" key="1">
    <citation type="journal article" date="2021" name="BMC Biol.">
        <title>Horizontally acquired antibacterial genes associated with adaptive radiation of ladybird beetles.</title>
        <authorList>
            <person name="Li H.S."/>
            <person name="Tang X.F."/>
            <person name="Huang Y.H."/>
            <person name="Xu Z.Y."/>
            <person name="Chen M.L."/>
            <person name="Du X.Y."/>
            <person name="Qiu B.Y."/>
            <person name="Chen P.T."/>
            <person name="Zhang W."/>
            <person name="Slipinski A."/>
            <person name="Escalona H.E."/>
            <person name="Waterhouse R.M."/>
            <person name="Zwick A."/>
            <person name="Pang H."/>
        </authorList>
    </citation>
    <scope>NUCLEOTIDE SEQUENCE [LARGE SCALE GENOMIC DNA]</scope>
    <source>
        <strain evidence="1">SYSU2018</strain>
    </source>
</reference>
<protein>
    <submittedName>
        <fullName evidence="1">Uncharacterized protein</fullName>
    </submittedName>
</protein>